<sequence length="528" mass="60727">MRLKQYDKAEKTITQALEVESHNAIDLNSMLSQAKLLNLLAKVHDRNGSFEAALATLSKGKEVQVRVLKRAQVELPDTVPEQRQLAGSMCAKMAEHAANQRDFERAIKLYKEALQHDPENAPILLALAKLYMQTHDLDQCQYTCMTLLRTDKENDSATLMMADLSYRRNEYDTAMFHFQQLLDRRPAYSPALARLVEVMRRTGTLDEAGPYLDRAETAITRHHMDPGYNFCRGLYDWYLGNPNSALKYFNKARKDPEWGQRAIYNMIEICLNPDNETIGGETFESVDSEVNQSGARDTLDMAIRTADKLLKELRPKPGEQRVSHQVLSNFLLLATKQKSSAEQALQEFMTVASQDSYKDHVGAILGMATAYMILKQTPRARNQLKRLAKAVWNFEDAEYLERCWLLLADIYVQTGKYDMATELLKHPCSLAHLRVLQHNRSCMKAYEYMGFIMEKEQSYRDAAFNYEQAWKFSSNTNPMIGYKLAFNYMKARRFVDAIDVCHAVLAKHPEYPRIRKDILDKSRASIRI</sequence>
<dbReference type="PANTHER" id="PTHR14699:SF0">
    <property type="entry name" value="TETRATRICOPEPTIDE REPEAT PROTEIN 21 HOMOLOG"/>
    <property type="match status" value="1"/>
</dbReference>
<dbReference type="EMBL" id="JACEEZ010010521">
    <property type="protein sequence ID" value="KAG0721803.1"/>
    <property type="molecule type" value="Genomic_DNA"/>
</dbReference>
<protein>
    <submittedName>
        <fullName evidence="8">Tetratricopeptide repeat protein 21B</fullName>
    </submittedName>
</protein>
<evidence type="ECO:0000259" key="7">
    <source>
        <dbReference type="Pfam" id="PF25068"/>
    </source>
</evidence>
<accession>A0A8J5CHE8</accession>
<dbReference type="InterPro" id="IPR056835">
    <property type="entry name" value="ARM_TT21_5th"/>
</dbReference>
<name>A0A8J5CHE8_CHIOP</name>
<dbReference type="GO" id="GO:0035721">
    <property type="term" value="P:intraciliary retrograde transport"/>
    <property type="evidence" value="ECO:0007669"/>
    <property type="project" value="TreeGrafter"/>
</dbReference>
<proteinExistence type="inferred from homology"/>
<dbReference type="GO" id="GO:0005929">
    <property type="term" value="C:cilium"/>
    <property type="evidence" value="ECO:0007669"/>
    <property type="project" value="GOC"/>
</dbReference>
<comment type="similarity">
    <text evidence="1">Belongs to the TTC21 family.</text>
</comment>
<dbReference type="InterPro" id="IPR011990">
    <property type="entry name" value="TPR-like_helical_dom_sf"/>
</dbReference>
<feature type="domain" description="Tetratricopeptide repeat protein 21A/21B fourth ARM" evidence="7">
    <location>
        <begin position="1"/>
        <end position="114"/>
    </location>
</feature>
<dbReference type="GO" id="GO:0030991">
    <property type="term" value="C:intraciliary transport particle A"/>
    <property type="evidence" value="ECO:0007669"/>
    <property type="project" value="TreeGrafter"/>
</dbReference>
<dbReference type="InterPro" id="IPR056836">
    <property type="entry name" value="ARM_TT21_4th"/>
</dbReference>
<dbReference type="SUPFAM" id="SSF48452">
    <property type="entry name" value="TPR-like"/>
    <property type="match status" value="2"/>
</dbReference>
<dbReference type="Pfam" id="PF25068">
    <property type="entry name" value="ARM_TT21_4th"/>
    <property type="match status" value="1"/>
</dbReference>
<feature type="repeat" description="TPR" evidence="4">
    <location>
        <begin position="87"/>
        <end position="120"/>
    </location>
</feature>
<dbReference type="SMART" id="SM00028">
    <property type="entry name" value="TPR"/>
    <property type="match status" value="6"/>
</dbReference>
<evidence type="ECO:0000256" key="3">
    <source>
        <dbReference type="ARBA" id="ARBA00022803"/>
    </source>
</evidence>
<evidence type="ECO:0000313" key="9">
    <source>
        <dbReference type="Proteomes" id="UP000770661"/>
    </source>
</evidence>
<dbReference type="AlphaFoldDB" id="A0A8J5CHE8"/>
<dbReference type="Pfam" id="PF25064">
    <property type="entry name" value="ARM_TT21_5th"/>
    <property type="match status" value="1"/>
</dbReference>
<dbReference type="Proteomes" id="UP000770661">
    <property type="component" value="Unassembled WGS sequence"/>
</dbReference>
<dbReference type="InterPro" id="IPR019734">
    <property type="entry name" value="TPR_rpt"/>
</dbReference>
<evidence type="ECO:0000259" key="6">
    <source>
        <dbReference type="Pfam" id="PF25064"/>
    </source>
</evidence>
<dbReference type="Gene3D" id="1.25.40.10">
    <property type="entry name" value="Tetratricopeptide repeat domain"/>
    <property type="match status" value="3"/>
</dbReference>
<feature type="domain" description="Tetratricopeptide repeat protein 21A/21B fifth ARM repeats" evidence="6">
    <location>
        <begin position="156"/>
        <end position="271"/>
    </location>
</feature>
<comment type="caution">
    <text evidence="8">The sequence shown here is derived from an EMBL/GenBank/DDBJ whole genome shotgun (WGS) entry which is preliminary data.</text>
</comment>
<evidence type="ECO:0000256" key="2">
    <source>
        <dbReference type="ARBA" id="ARBA00022737"/>
    </source>
</evidence>
<reference evidence="8" key="1">
    <citation type="submission" date="2020-07" db="EMBL/GenBank/DDBJ databases">
        <title>The High-quality genome of the commercially important snow crab, Chionoecetes opilio.</title>
        <authorList>
            <person name="Jeong J.-H."/>
            <person name="Ryu S."/>
        </authorList>
    </citation>
    <scope>NUCLEOTIDE SEQUENCE</scope>
    <source>
        <strain evidence="8">MADBK_172401_WGS</strain>
        <tissue evidence="8">Digestive gland</tissue>
    </source>
</reference>
<dbReference type="InterPro" id="IPR040364">
    <property type="entry name" value="TTC21A/TTC21B"/>
</dbReference>
<keyword evidence="9" id="KW-1185">Reference proteome</keyword>
<dbReference type="InterPro" id="IPR056834">
    <property type="entry name" value="ARM_TT21_C"/>
</dbReference>
<evidence type="ECO:0000259" key="5">
    <source>
        <dbReference type="Pfam" id="PF25063"/>
    </source>
</evidence>
<evidence type="ECO:0000313" key="8">
    <source>
        <dbReference type="EMBL" id="KAG0721803.1"/>
    </source>
</evidence>
<gene>
    <name evidence="8" type="primary">TTC21B</name>
    <name evidence="8" type="ORF">GWK47_045715</name>
</gene>
<feature type="domain" description="Tetratricopeptide repeat protein 21A/21B C-terminal ARM" evidence="5">
    <location>
        <begin position="305"/>
        <end position="523"/>
    </location>
</feature>
<dbReference type="PROSITE" id="PS50005">
    <property type="entry name" value="TPR"/>
    <property type="match status" value="1"/>
</dbReference>
<dbReference type="GO" id="GO:0061512">
    <property type="term" value="P:protein localization to cilium"/>
    <property type="evidence" value="ECO:0007669"/>
    <property type="project" value="TreeGrafter"/>
</dbReference>
<dbReference type="FunFam" id="1.25.40.10:FF:000219">
    <property type="entry name" value="Tetratricopeptide repeat domain 21B"/>
    <property type="match status" value="1"/>
</dbReference>
<evidence type="ECO:0000256" key="1">
    <source>
        <dbReference type="ARBA" id="ARBA00010935"/>
    </source>
</evidence>
<dbReference type="Pfam" id="PF25063">
    <property type="entry name" value="ARM_TT21_C"/>
    <property type="match status" value="1"/>
</dbReference>
<keyword evidence="2" id="KW-0677">Repeat</keyword>
<keyword evidence="3 4" id="KW-0802">TPR repeat</keyword>
<organism evidence="8 9">
    <name type="scientific">Chionoecetes opilio</name>
    <name type="common">Atlantic snow crab</name>
    <name type="synonym">Cancer opilio</name>
    <dbReference type="NCBI Taxonomy" id="41210"/>
    <lineage>
        <taxon>Eukaryota</taxon>
        <taxon>Metazoa</taxon>
        <taxon>Ecdysozoa</taxon>
        <taxon>Arthropoda</taxon>
        <taxon>Crustacea</taxon>
        <taxon>Multicrustacea</taxon>
        <taxon>Malacostraca</taxon>
        <taxon>Eumalacostraca</taxon>
        <taxon>Eucarida</taxon>
        <taxon>Decapoda</taxon>
        <taxon>Pleocyemata</taxon>
        <taxon>Brachyura</taxon>
        <taxon>Eubrachyura</taxon>
        <taxon>Majoidea</taxon>
        <taxon>Majidae</taxon>
        <taxon>Chionoecetes</taxon>
    </lineage>
</organism>
<dbReference type="PANTHER" id="PTHR14699">
    <property type="entry name" value="STI2 PROTEIN-RELATED"/>
    <property type="match status" value="1"/>
</dbReference>
<dbReference type="OrthoDB" id="10259630at2759"/>
<evidence type="ECO:0000256" key="4">
    <source>
        <dbReference type="PROSITE-ProRule" id="PRU00339"/>
    </source>
</evidence>